<dbReference type="FunFam" id="3.30.70.3490:FF:000015">
    <property type="entry name" value="Oxysterol-binding protein"/>
    <property type="match status" value="1"/>
</dbReference>
<proteinExistence type="inferred from homology"/>
<dbReference type="GO" id="GO:0005829">
    <property type="term" value="C:cytosol"/>
    <property type="evidence" value="ECO:0007669"/>
    <property type="project" value="TreeGrafter"/>
</dbReference>
<keyword evidence="3" id="KW-0445">Lipid transport</keyword>
<sequence length="457" mass="52901">MAESTDNEYIGRLKLPAPMLSRKKISVWSVLKNCIGKDLSKITMPVELNEPLSFLQRICEYMEYANVLTHAAHQDNSVDRMKYVAAFAVSALASNLDRLGKPFNPILGETYELQRDDYRIVCEQVSHHPPISAFHAESNDFNFYGSINPKIKFSGKNVEIRPTGVVTVEFPKWNETYTWSNVNCCVHNIIVGKLWIEQYGTIEITNHSTGHVATLTFKSSGLSDKDLYRVEGFVKDENQQKILFLYGKWTKFLKCCSMEDYEEHMQQEKKFEEEKHCNASHNATQGKMFSKLNSFKLDSFRSLSLQEDKEFTHSDTNDGLPRSDSDMSLNLPNSILLWSCRPRPANSSEYYHFTNFALQLNVMESNMKPPDTLCPTDARLRPDILCLEQGDLDGASKEKTRLEKQQRDYRKQEKLTSLDEFGPRWFKKAYSPYTKSEAWLYNGNYWDRDYKDVNAIF</sequence>
<name>A0A6J1LYV6_DROHY</name>
<evidence type="ECO:0000313" key="4">
    <source>
        <dbReference type="Proteomes" id="UP000504633"/>
    </source>
</evidence>
<accession>A0A6J1LYV6</accession>
<dbReference type="InterPro" id="IPR037239">
    <property type="entry name" value="OSBP_sf"/>
</dbReference>
<keyword evidence="3" id="KW-0813">Transport</keyword>
<keyword evidence="4" id="KW-1185">Reference proteome</keyword>
<dbReference type="Gene3D" id="2.40.160.120">
    <property type="match status" value="1"/>
</dbReference>
<dbReference type="PANTHER" id="PTHR10972">
    <property type="entry name" value="OXYSTEROL-BINDING PROTEIN-RELATED"/>
    <property type="match status" value="1"/>
</dbReference>
<evidence type="ECO:0000256" key="1">
    <source>
        <dbReference type="ARBA" id="ARBA00023121"/>
    </source>
</evidence>
<dbReference type="PANTHER" id="PTHR10972:SF209">
    <property type="entry name" value="OXYSTEROL-BINDING PROTEIN"/>
    <property type="match status" value="1"/>
</dbReference>
<evidence type="ECO:0000313" key="5">
    <source>
        <dbReference type="RefSeq" id="XP_023171784.2"/>
    </source>
</evidence>
<dbReference type="GO" id="GO:0097038">
    <property type="term" value="C:perinuclear endoplasmic reticulum"/>
    <property type="evidence" value="ECO:0007669"/>
    <property type="project" value="TreeGrafter"/>
</dbReference>
<reference evidence="5" key="1">
    <citation type="submission" date="2025-08" db="UniProtKB">
        <authorList>
            <consortium name="RefSeq"/>
        </authorList>
    </citation>
    <scope>IDENTIFICATION</scope>
    <source>
        <strain evidence="5">15085-1641.00</strain>
        <tissue evidence="5">Whole body</tissue>
    </source>
</reference>
<dbReference type="GO" id="GO:0006869">
    <property type="term" value="P:lipid transport"/>
    <property type="evidence" value="ECO:0007669"/>
    <property type="project" value="UniProtKB-KW"/>
</dbReference>
<dbReference type="GO" id="GO:0032934">
    <property type="term" value="F:sterol binding"/>
    <property type="evidence" value="ECO:0007669"/>
    <property type="project" value="TreeGrafter"/>
</dbReference>
<dbReference type="KEGG" id="dhe:111600077"/>
<keyword evidence="1" id="KW-0446">Lipid-binding</keyword>
<dbReference type="OrthoDB" id="416222at2759"/>
<comment type="similarity">
    <text evidence="2">Belongs to the OSBP family.</text>
</comment>
<dbReference type="GeneID" id="111600077"/>
<dbReference type="RefSeq" id="XP_023171784.2">
    <property type="nucleotide sequence ID" value="XM_023316016.2"/>
</dbReference>
<dbReference type="PROSITE" id="PS01013">
    <property type="entry name" value="OSBP"/>
    <property type="match status" value="1"/>
</dbReference>
<evidence type="ECO:0000256" key="2">
    <source>
        <dbReference type="RuleBase" id="RU003844"/>
    </source>
</evidence>
<protein>
    <recommendedName>
        <fullName evidence="3">Oxysterol-binding protein</fullName>
    </recommendedName>
</protein>
<dbReference type="InterPro" id="IPR018494">
    <property type="entry name" value="Oxysterol-bd_CS"/>
</dbReference>
<dbReference type="InterPro" id="IPR000648">
    <property type="entry name" value="Oxysterol-bd"/>
</dbReference>
<dbReference type="Pfam" id="PF01237">
    <property type="entry name" value="Oxysterol_BP"/>
    <property type="match status" value="1"/>
</dbReference>
<dbReference type="Gene3D" id="3.30.70.3490">
    <property type="match status" value="1"/>
</dbReference>
<dbReference type="FunFam" id="2.40.160.120:FF:000005">
    <property type="entry name" value="Oxysterol-binding protein"/>
    <property type="match status" value="1"/>
</dbReference>
<gene>
    <name evidence="5" type="primary">LOC111600077</name>
</gene>
<organism evidence="4 5">
    <name type="scientific">Drosophila hydei</name>
    <name type="common">Fruit fly</name>
    <dbReference type="NCBI Taxonomy" id="7224"/>
    <lineage>
        <taxon>Eukaryota</taxon>
        <taxon>Metazoa</taxon>
        <taxon>Ecdysozoa</taxon>
        <taxon>Arthropoda</taxon>
        <taxon>Hexapoda</taxon>
        <taxon>Insecta</taxon>
        <taxon>Pterygota</taxon>
        <taxon>Neoptera</taxon>
        <taxon>Endopterygota</taxon>
        <taxon>Diptera</taxon>
        <taxon>Brachycera</taxon>
        <taxon>Muscomorpha</taxon>
        <taxon>Ephydroidea</taxon>
        <taxon>Drosophilidae</taxon>
        <taxon>Drosophila</taxon>
    </lineage>
</organism>
<dbReference type="Proteomes" id="UP000504633">
    <property type="component" value="Unplaced"/>
</dbReference>
<dbReference type="SUPFAM" id="SSF144000">
    <property type="entry name" value="Oxysterol-binding protein-like"/>
    <property type="match status" value="1"/>
</dbReference>
<dbReference type="GO" id="GO:0005886">
    <property type="term" value="C:plasma membrane"/>
    <property type="evidence" value="ECO:0007669"/>
    <property type="project" value="TreeGrafter"/>
</dbReference>
<evidence type="ECO:0000256" key="3">
    <source>
        <dbReference type="RuleBase" id="RU003845"/>
    </source>
</evidence>
<dbReference type="OMA" id="RPSNCNE"/>
<dbReference type="AlphaFoldDB" id="A0A6J1LYV6"/>